<feature type="domain" description="Xylose isomerase-like TIM barrel" evidence="1">
    <location>
        <begin position="34"/>
        <end position="264"/>
    </location>
</feature>
<dbReference type="RefSeq" id="WP_205120389.1">
    <property type="nucleotide sequence ID" value="NZ_JAFBCM010000001.1"/>
</dbReference>
<accession>A0ABV7Y6K6</accession>
<name>A0ABV7Y6K6_9ACTN</name>
<dbReference type="PANTHER" id="PTHR12110:SF41">
    <property type="entry name" value="INOSOSE DEHYDRATASE"/>
    <property type="match status" value="1"/>
</dbReference>
<evidence type="ECO:0000313" key="2">
    <source>
        <dbReference type="EMBL" id="MFC3759773.1"/>
    </source>
</evidence>
<evidence type="ECO:0000313" key="3">
    <source>
        <dbReference type="Proteomes" id="UP001595699"/>
    </source>
</evidence>
<protein>
    <submittedName>
        <fullName evidence="2">TIM barrel protein</fullName>
    </submittedName>
</protein>
<dbReference type="Pfam" id="PF01261">
    <property type="entry name" value="AP_endonuc_2"/>
    <property type="match status" value="1"/>
</dbReference>
<organism evidence="2 3">
    <name type="scientific">Tenggerimyces flavus</name>
    <dbReference type="NCBI Taxonomy" id="1708749"/>
    <lineage>
        <taxon>Bacteria</taxon>
        <taxon>Bacillati</taxon>
        <taxon>Actinomycetota</taxon>
        <taxon>Actinomycetes</taxon>
        <taxon>Propionibacteriales</taxon>
        <taxon>Nocardioidaceae</taxon>
        <taxon>Tenggerimyces</taxon>
    </lineage>
</organism>
<gene>
    <name evidence="2" type="ORF">ACFOUW_02920</name>
</gene>
<dbReference type="Proteomes" id="UP001595699">
    <property type="component" value="Unassembled WGS sequence"/>
</dbReference>
<reference evidence="3" key="1">
    <citation type="journal article" date="2019" name="Int. J. Syst. Evol. Microbiol.">
        <title>The Global Catalogue of Microorganisms (GCM) 10K type strain sequencing project: providing services to taxonomists for standard genome sequencing and annotation.</title>
        <authorList>
            <consortium name="The Broad Institute Genomics Platform"/>
            <consortium name="The Broad Institute Genome Sequencing Center for Infectious Disease"/>
            <person name="Wu L."/>
            <person name="Ma J."/>
        </authorList>
    </citation>
    <scope>NUCLEOTIDE SEQUENCE [LARGE SCALE GENOMIC DNA]</scope>
    <source>
        <strain evidence="3">CGMCC 4.7241</strain>
    </source>
</reference>
<dbReference type="InterPro" id="IPR013022">
    <property type="entry name" value="Xyl_isomerase-like_TIM-brl"/>
</dbReference>
<sequence>MSFLSRVAGAPITWGVCEVPGWGVELPPSVVLSEMASLGLSATELGPTGYLGASPSDVRSALAAHGMSLVGGFLPVVLHASPSPDLSAAEAAIATLAGGGSEVVVLAADLGGSSYDARSELTDAEWSNLVSNIAAVSAIAESHGLRTTLHPHVGTAIESAASVTRLLDSSDVPLCLDTGHLAIGGTDPLALAQKAPERIGHVHLKDVNLTIAKSVAEGTTPFIDGVRAGMFTPLGEGDLDIAGIVSTLESAGYQGWYVLEQDTALTATPTSGTGPLADAHRSVTFLKSLAAA</sequence>
<dbReference type="InterPro" id="IPR036237">
    <property type="entry name" value="Xyl_isomerase-like_sf"/>
</dbReference>
<dbReference type="SUPFAM" id="SSF51658">
    <property type="entry name" value="Xylose isomerase-like"/>
    <property type="match status" value="1"/>
</dbReference>
<evidence type="ECO:0000259" key="1">
    <source>
        <dbReference type="Pfam" id="PF01261"/>
    </source>
</evidence>
<dbReference type="InterPro" id="IPR050312">
    <property type="entry name" value="IolE/XylAMocC-like"/>
</dbReference>
<keyword evidence="3" id="KW-1185">Reference proteome</keyword>
<dbReference type="PANTHER" id="PTHR12110">
    <property type="entry name" value="HYDROXYPYRUVATE ISOMERASE"/>
    <property type="match status" value="1"/>
</dbReference>
<dbReference type="EMBL" id="JBHRZH010000004">
    <property type="protein sequence ID" value="MFC3759773.1"/>
    <property type="molecule type" value="Genomic_DNA"/>
</dbReference>
<proteinExistence type="predicted"/>
<comment type="caution">
    <text evidence="2">The sequence shown here is derived from an EMBL/GenBank/DDBJ whole genome shotgun (WGS) entry which is preliminary data.</text>
</comment>
<dbReference type="Gene3D" id="3.20.20.150">
    <property type="entry name" value="Divalent-metal-dependent TIM barrel enzymes"/>
    <property type="match status" value="1"/>
</dbReference>